<protein>
    <recommendedName>
        <fullName evidence="1">Cytokinin riboside 5'-monophosphate phosphoribohydrolase</fullName>
        <ecNumber evidence="1">3.2.2.n1</ecNumber>
    </recommendedName>
</protein>
<dbReference type="GO" id="GO:0016787">
    <property type="term" value="F:hydrolase activity"/>
    <property type="evidence" value="ECO:0007669"/>
    <property type="project" value="UniProtKB-KW"/>
</dbReference>
<comment type="caution">
    <text evidence="2">The sequence shown here is derived from an EMBL/GenBank/DDBJ whole genome shotgun (WGS) entry which is preliminary data.</text>
</comment>
<dbReference type="AlphaFoldDB" id="A0A2M7XH97"/>
<dbReference type="Proteomes" id="UP000229749">
    <property type="component" value="Unassembled WGS sequence"/>
</dbReference>
<sequence length="210" mass="23917">MSEITWRIFRIMAEFVEGFQFLSSSSREITIFGSTRLPPENRWYQEAVKLGSMLAQSGFTVITGGGPGIMEAANKGAYEAGGESLGLNIQLPHEQRVNPYVKRSRAFHYFFTRRVMLAASAQAYIFFPGGFGTLDEFFELVTLIQTKKAQAIPMICVGKEFWDPMITWVNTYLLEKFQTISPEDTNIYQVVDCAEEVFELIKDSKERTIF</sequence>
<dbReference type="NCBIfam" id="TIGR00730">
    <property type="entry name" value="Rossman fold protein, TIGR00730 family"/>
    <property type="match status" value="1"/>
</dbReference>
<dbReference type="Pfam" id="PF03641">
    <property type="entry name" value="Lysine_decarbox"/>
    <property type="match status" value="1"/>
</dbReference>
<dbReference type="GO" id="GO:0005829">
    <property type="term" value="C:cytosol"/>
    <property type="evidence" value="ECO:0007669"/>
    <property type="project" value="TreeGrafter"/>
</dbReference>
<dbReference type="PANTHER" id="PTHR43393">
    <property type="entry name" value="CYTOKININ RIBOSIDE 5'-MONOPHOSPHATE PHOSPHORIBOHYDROLASE"/>
    <property type="match status" value="1"/>
</dbReference>
<dbReference type="EC" id="3.2.2.n1" evidence="1"/>
<dbReference type="InterPro" id="IPR031100">
    <property type="entry name" value="LOG_fam"/>
</dbReference>
<dbReference type="EMBL" id="PFWS01000038">
    <property type="protein sequence ID" value="PJA47244.1"/>
    <property type="molecule type" value="Genomic_DNA"/>
</dbReference>
<reference evidence="3" key="1">
    <citation type="submission" date="2017-09" db="EMBL/GenBank/DDBJ databases">
        <title>Depth-based differentiation of microbial function through sediment-hosted aquifers and enrichment of novel symbionts in the deep terrestrial subsurface.</title>
        <authorList>
            <person name="Probst A.J."/>
            <person name="Ladd B."/>
            <person name="Jarett J.K."/>
            <person name="Geller-Mcgrath D.E."/>
            <person name="Sieber C.M.K."/>
            <person name="Emerson J.B."/>
            <person name="Anantharaman K."/>
            <person name="Thomas B.C."/>
            <person name="Malmstrom R."/>
            <person name="Stieglmeier M."/>
            <person name="Klingl A."/>
            <person name="Woyke T."/>
            <person name="Ryan C.M."/>
            <person name="Banfield J.F."/>
        </authorList>
    </citation>
    <scope>NUCLEOTIDE SEQUENCE [LARGE SCALE GENOMIC DNA]</scope>
</reference>
<dbReference type="Gene3D" id="3.40.50.450">
    <property type="match status" value="1"/>
</dbReference>
<proteinExistence type="inferred from homology"/>
<organism evidence="2 3">
    <name type="scientific">Candidatus Uhrbacteria bacterium CG_4_9_14_3_um_filter_36_7</name>
    <dbReference type="NCBI Taxonomy" id="1975033"/>
    <lineage>
        <taxon>Bacteria</taxon>
        <taxon>Candidatus Uhriibacteriota</taxon>
    </lineage>
</organism>
<gene>
    <name evidence="2" type="ORF">CO172_02500</name>
</gene>
<evidence type="ECO:0000313" key="3">
    <source>
        <dbReference type="Proteomes" id="UP000229749"/>
    </source>
</evidence>
<comment type="similarity">
    <text evidence="1">Belongs to the LOG family.</text>
</comment>
<name>A0A2M7XH97_9BACT</name>
<dbReference type="InterPro" id="IPR052341">
    <property type="entry name" value="LOG_family_nucleotidases"/>
</dbReference>
<keyword evidence="1" id="KW-0378">Hydrolase</keyword>
<evidence type="ECO:0000256" key="1">
    <source>
        <dbReference type="RuleBase" id="RU363015"/>
    </source>
</evidence>
<dbReference type="InterPro" id="IPR005269">
    <property type="entry name" value="LOG"/>
</dbReference>
<dbReference type="SUPFAM" id="SSF102405">
    <property type="entry name" value="MCP/YpsA-like"/>
    <property type="match status" value="1"/>
</dbReference>
<accession>A0A2M7XH97</accession>
<dbReference type="PANTHER" id="PTHR43393:SF3">
    <property type="entry name" value="LYSINE DECARBOXYLASE-LIKE PROTEIN"/>
    <property type="match status" value="1"/>
</dbReference>
<evidence type="ECO:0000313" key="2">
    <source>
        <dbReference type="EMBL" id="PJA47244.1"/>
    </source>
</evidence>
<keyword evidence="1" id="KW-0203">Cytokinin biosynthesis</keyword>
<dbReference type="GO" id="GO:0009691">
    <property type="term" value="P:cytokinin biosynthetic process"/>
    <property type="evidence" value="ECO:0007669"/>
    <property type="project" value="UniProtKB-UniRule"/>
</dbReference>